<evidence type="ECO:0000313" key="2">
    <source>
        <dbReference type="Proteomes" id="UP000625711"/>
    </source>
</evidence>
<gene>
    <name evidence="1" type="ORF">GWI33_013641</name>
</gene>
<name>A0A834MD23_RHYFE</name>
<keyword evidence="2" id="KW-1185">Reference proteome</keyword>
<reference evidence="1" key="1">
    <citation type="submission" date="2020-08" db="EMBL/GenBank/DDBJ databases">
        <title>Genome sequencing and assembly of the red palm weevil Rhynchophorus ferrugineus.</title>
        <authorList>
            <person name="Dias G.B."/>
            <person name="Bergman C.M."/>
            <person name="Manee M."/>
        </authorList>
    </citation>
    <scope>NUCLEOTIDE SEQUENCE</scope>
    <source>
        <strain evidence="1">AA-2017</strain>
        <tissue evidence="1">Whole larva</tissue>
    </source>
</reference>
<evidence type="ECO:0000313" key="1">
    <source>
        <dbReference type="EMBL" id="KAF7273659.1"/>
    </source>
</evidence>
<proteinExistence type="predicted"/>
<accession>A0A834MD23</accession>
<organism evidence="1 2">
    <name type="scientific">Rhynchophorus ferrugineus</name>
    <name type="common">Red palm weevil</name>
    <name type="synonym">Curculio ferrugineus</name>
    <dbReference type="NCBI Taxonomy" id="354439"/>
    <lineage>
        <taxon>Eukaryota</taxon>
        <taxon>Metazoa</taxon>
        <taxon>Ecdysozoa</taxon>
        <taxon>Arthropoda</taxon>
        <taxon>Hexapoda</taxon>
        <taxon>Insecta</taxon>
        <taxon>Pterygota</taxon>
        <taxon>Neoptera</taxon>
        <taxon>Endopterygota</taxon>
        <taxon>Coleoptera</taxon>
        <taxon>Polyphaga</taxon>
        <taxon>Cucujiformia</taxon>
        <taxon>Curculionidae</taxon>
        <taxon>Dryophthorinae</taxon>
        <taxon>Rhynchophorus</taxon>
    </lineage>
</organism>
<dbReference type="AlphaFoldDB" id="A0A834MD23"/>
<dbReference type="EMBL" id="JAACXV010013342">
    <property type="protein sequence ID" value="KAF7273659.1"/>
    <property type="molecule type" value="Genomic_DNA"/>
</dbReference>
<protein>
    <submittedName>
        <fullName evidence="1">Uncharacterized protein</fullName>
    </submittedName>
</protein>
<comment type="caution">
    <text evidence="1">The sequence shown here is derived from an EMBL/GenBank/DDBJ whole genome shotgun (WGS) entry which is preliminary data.</text>
</comment>
<dbReference type="Proteomes" id="UP000625711">
    <property type="component" value="Unassembled WGS sequence"/>
</dbReference>
<sequence>MAIYGLAFICSEVPGGGGREGGRGADGGGGGAGGGFGVLRNELFNPSRPFRDRRVLVSALLTKFQGLNVSDFVVFVEMLRVHQL</sequence>